<keyword evidence="4" id="KW-0158">Chromosome</keyword>
<dbReference type="PANTHER" id="PTHR14527:SF2">
    <property type="entry name" value="PROTEIN MIS12 HOMOLOG"/>
    <property type="match status" value="1"/>
</dbReference>
<keyword evidence="5" id="KW-0132">Cell division</keyword>
<reference evidence="12 13" key="1">
    <citation type="journal article" date="2011" name="Science">
        <title>The ecoresponsive genome of Daphnia pulex.</title>
        <authorList>
            <person name="Colbourne J.K."/>
            <person name="Pfrender M.E."/>
            <person name="Gilbert D."/>
            <person name="Thomas W.K."/>
            <person name="Tucker A."/>
            <person name="Oakley T.H."/>
            <person name="Tokishita S."/>
            <person name="Aerts A."/>
            <person name="Arnold G.J."/>
            <person name="Basu M.K."/>
            <person name="Bauer D.J."/>
            <person name="Caceres C.E."/>
            <person name="Carmel L."/>
            <person name="Casola C."/>
            <person name="Choi J.H."/>
            <person name="Detter J.C."/>
            <person name="Dong Q."/>
            <person name="Dusheyko S."/>
            <person name="Eads B.D."/>
            <person name="Frohlich T."/>
            <person name="Geiler-Samerotte K.A."/>
            <person name="Gerlach D."/>
            <person name="Hatcher P."/>
            <person name="Jogdeo S."/>
            <person name="Krijgsveld J."/>
            <person name="Kriventseva E.V."/>
            <person name="Kultz D."/>
            <person name="Laforsch C."/>
            <person name="Lindquist E."/>
            <person name="Lopez J."/>
            <person name="Manak J.R."/>
            <person name="Muller J."/>
            <person name="Pangilinan J."/>
            <person name="Patwardhan R.P."/>
            <person name="Pitluck S."/>
            <person name="Pritham E.J."/>
            <person name="Rechtsteiner A."/>
            <person name="Rho M."/>
            <person name="Rogozin I.B."/>
            <person name="Sakarya O."/>
            <person name="Salamov A."/>
            <person name="Schaack S."/>
            <person name="Shapiro H."/>
            <person name="Shiga Y."/>
            <person name="Skalitzky C."/>
            <person name="Smith Z."/>
            <person name="Souvorov A."/>
            <person name="Sung W."/>
            <person name="Tang Z."/>
            <person name="Tsuchiya D."/>
            <person name="Tu H."/>
            <person name="Vos H."/>
            <person name="Wang M."/>
            <person name="Wolf Y.I."/>
            <person name="Yamagata H."/>
            <person name="Yamada T."/>
            <person name="Ye Y."/>
            <person name="Shaw J.R."/>
            <person name="Andrews J."/>
            <person name="Crease T.J."/>
            <person name="Tang H."/>
            <person name="Lucas S.M."/>
            <person name="Robertson H.M."/>
            <person name="Bork P."/>
            <person name="Koonin E.V."/>
            <person name="Zdobnov E.M."/>
            <person name="Grigoriev I.V."/>
            <person name="Lynch M."/>
            <person name="Boore J.L."/>
        </authorList>
    </citation>
    <scope>NUCLEOTIDE SEQUENCE [LARGE SCALE GENOMIC DNA]</scope>
</reference>
<dbReference type="Pfam" id="PF05859">
    <property type="entry name" value="Mis12"/>
    <property type="match status" value="1"/>
</dbReference>
<comment type="similarity">
    <text evidence="2">Belongs to the mis12 family.</text>
</comment>
<gene>
    <name evidence="12" type="ORF">DAPPUDRAFT_95673</name>
</gene>
<sequence>MEESLVSCEDFPKENIIKGFGLLKSRFSQKMDPICSKLERFMLEVIFKVPEHVLLPEDVAQRKKHSVKDHKKILKEIESLKAEIQTEKYKKVVLNGKLKEATETLENLRAAASEIENTSHKILWENQTADVKENSQYIVDNIEKYKTQLDGLRELVPPPDNVTVFRQKENDLFKRY</sequence>
<dbReference type="GO" id="GO:0051382">
    <property type="term" value="P:kinetochore assembly"/>
    <property type="evidence" value="ECO:0000318"/>
    <property type="project" value="GO_Central"/>
</dbReference>
<feature type="coiled-coil region" evidence="11">
    <location>
        <begin position="67"/>
        <end position="118"/>
    </location>
</feature>
<dbReference type="OrthoDB" id="1884855at2759"/>
<name>E9FUF4_DAPPU</name>
<evidence type="ECO:0000256" key="3">
    <source>
        <dbReference type="ARBA" id="ARBA00013793"/>
    </source>
</evidence>
<dbReference type="EMBL" id="GL732525">
    <property type="protein sequence ID" value="EFX88931.1"/>
    <property type="molecule type" value="Genomic_DNA"/>
</dbReference>
<evidence type="ECO:0000256" key="11">
    <source>
        <dbReference type="SAM" id="Coils"/>
    </source>
</evidence>
<dbReference type="GO" id="GO:0000070">
    <property type="term" value="P:mitotic sister chromatid segregation"/>
    <property type="evidence" value="ECO:0000318"/>
    <property type="project" value="GO_Central"/>
</dbReference>
<dbReference type="STRING" id="6669.E9FUF4"/>
<evidence type="ECO:0000256" key="2">
    <source>
        <dbReference type="ARBA" id="ARBA00008643"/>
    </source>
</evidence>
<organism evidence="12 13">
    <name type="scientific">Daphnia pulex</name>
    <name type="common">Water flea</name>
    <dbReference type="NCBI Taxonomy" id="6669"/>
    <lineage>
        <taxon>Eukaryota</taxon>
        <taxon>Metazoa</taxon>
        <taxon>Ecdysozoa</taxon>
        <taxon>Arthropoda</taxon>
        <taxon>Crustacea</taxon>
        <taxon>Branchiopoda</taxon>
        <taxon>Diplostraca</taxon>
        <taxon>Cladocera</taxon>
        <taxon>Anomopoda</taxon>
        <taxon>Daphniidae</taxon>
        <taxon>Daphnia</taxon>
    </lineage>
</organism>
<evidence type="ECO:0000256" key="5">
    <source>
        <dbReference type="ARBA" id="ARBA00022618"/>
    </source>
</evidence>
<dbReference type="KEGG" id="dpx:DAPPUDRAFT_95673"/>
<accession>E9FUF4</accession>
<evidence type="ECO:0000256" key="6">
    <source>
        <dbReference type="ARBA" id="ARBA00022776"/>
    </source>
</evidence>
<evidence type="ECO:0000256" key="9">
    <source>
        <dbReference type="ARBA" id="ARBA00023306"/>
    </source>
</evidence>
<dbReference type="InParanoid" id="E9FUF4"/>
<evidence type="ECO:0000313" key="12">
    <source>
        <dbReference type="EMBL" id="EFX88931.1"/>
    </source>
</evidence>
<dbReference type="Proteomes" id="UP000000305">
    <property type="component" value="Unassembled WGS sequence"/>
</dbReference>
<comment type="subcellular location">
    <subcellularLocation>
        <location evidence="1">Chromosome</location>
        <location evidence="1">Centromere</location>
        <location evidence="1">Kinetochore</location>
    </subcellularLocation>
</comment>
<dbReference type="GO" id="GO:0051301">
    <property type="term" value="P:cell division"/>
    <property type="evidence" value="ECO:0007669"/>
    <property type="project" value="UniProtKB-KW"/>
</dbReference>
<keyword evidence="10" id="KW-0137">Centromere</keyword>
<evidence type="ECO:0000313" key="13">
    <source>
        <dbReference type="Proteomes" id="UP000000305"/>
    </source>
</evidence>
<evidence type="ECO:0000256" key="4">
    <source>
        <dbReference type="ARBA" id="ARBA00022454"/>
    </source>
</evidence>
<keyword evidence="13" id="KW-1185">Reference proteome</keyword>
<keyword evidence="6" id="KW-0498">Mitosis</keyword>
<dbReference type="GO" id="GO:0000444">
    <property type="term" value="C:MIS12/MIND type complex"/>
    <property type="evidence" value="ECO:0000318"/>
    <property type="project" value="GO_Central"/>
</dbReference>
<keyword evidence="8 11" id="KW-0175">Coiled coil</keyword>
<dbReference type="PANTHER" id="PTHR14527">
    <property type="entry name" value="PROTEIN MIS12 HOMOLOG"/>
    <property type="match status" value="1"/>
</dbReference>
<evidence type="ECO:0000256" key="10">
    <source>
        <dbReference type="ARBA" id="ARBA00023328"/>
    </source>
</evidence>
<dbReference type="GO" id="GO:0005634">
    <property type="term" value="C:nucleus"/>
    <property type="evidence" value="ECO:0007669"/>
    <property type="project" value="InterPro"/>
</dbReference>
<evidence type="ECO:0000256" key="7">
    <source>
        <dbReference type="ARBA" id="ARBA00022838"/>
    </source>
</evidence>
<dbReference type="HOGENOM" id="CLU_1526728_0_0_1"/>
<dbReference type="AlphaFoldDB" id="E9FUF4"/>
<keyword evidence="9" id="KW-0131">Cell cycle</keyword>
<evidence type="ECO:0000256" key="8">
    <source>
        <dbReference type="ARBA" id="ARBA00023054"/>
    </source>
</evidence>
<protein>
    <recommendedName>
        <fullName evidence="3">Protein MIS12 homolog</fullName>
    </recommendedName>
</protein>
<evidence type="ECO:0000256" key="1">
    <source>
        <dbReference type="ARBA" id="ARBA00004629"/>
    </source>
</evidence>
<dbReference type="InterPro" id="IPR008685">
    <property type="entry name" value="Centromere_Mis12"/>
</dbReference>
<keyword evidence="7" id="KW-0995">Kinetochore</keyword>
<proteinExistence type="inferred from homology"/>